<keyword evidence="1" id="KW-0472">Membrane</keyword>
<keyword evidence="1" id="KW-1133">Transmembrane helix</keyword>
<accession>A0AAW1JKA1</accession>
<keyword evidence="3" id="KW-1185">Reference proteome</keyword>
<gene>
    <name evidence="2" type="ORF">RND81_07G038400</name>
</gene>
<comment type="caution">
    <text evidence="2">The sequence shown here is derived from an EMBL/GenBank/DDBJ whole genome shotgun (WGS) entry which is preliminary data.</text>
</comment>
<feature type="transmembrane region" description="Helical" evidence="1">
    <location>
        <begin position="12"/>
        <end position="34"/>
    </location>
</feature>
<keyword evidence="1" id="KW-0812">Transmembrane</keyword>
<dbReference type="AlphaFoldDB" id="A0AAW1JKA1"/>
<evidence type="ECO:0000256" key="1">
    <source>
        <dbReference type="SAM" id="Phobius"/>
    </source>
</evidence>
<sequence>MTLMLKRGTVTLLWKLCVKYVVYFGLLISIVMFYEVYVSLYVSEALPILTYFHVFCRSYSQSNLLSFTFPIRLCGCHAQLQSLNVMSLLQRSVRCLTDYRAYSADLWAE</sequence>
<protein>
    <submittedName>
        <fullName evidence="2">Uncharacterized protein</fullName>
    </submittedName>
</protein>
<organism evidence="2 3">
    <name type="scientific">Saponaria officinalis</name>
    <name type="common">Common soapwort</name>
    <name type="synonym">Lychnis saponaria</name>
    <dbReference type="NCBI Taxonomy" id="3572"/>
    <lineage>
        <taxon>Eukaryota</taxon>
        <taxon>Viridiplantae</taxon>
        <taxon>Streptophyta</taxon>
        <taxon>Embryophyta</taxon>
        <taxon>Tracheophyta</taxon>
        <taxon>Spermatophyta</taxon>
        <taxon>Magnoliopsida</taxon>
        <taxon>eudicotyledons</taxon>
        <taxon>Gunneridae</taxon>
        <taxon>Pentapetalae</taxon>
        <taxon>Caryophyllales</taxon>
        <taxon>Caryophyllaceae</taxon>
        <taxon>Caryophylleae</taxon>
        <taxon>Saponaria</taxon>
    </lineage>
</organism>
<proteinExistence type="predicted"/>
<dbReference type="EMBL" id="JBDFQZ010000007">
    <property type="protein sequence ID" value="KAK9705173.1"/>
    <property type="molecule type" value="Genomic_DNA"/>
</dbReference>
<reference evidence="2" key="1">
    <citation type="submission" date="2024-03" db="EMBL/GenBank/DDBJ databases">
        <title>WGS assembly of Saponaria officinalis var. Norfolk2.</title>
        <authorList>
            <person name="Jenkins J."/>
            <person name="Shu S."/>
            <person name="Grimwood J."/>
            <person name="Barry K."/>
            <person name="Goodstein D."/>
            <person name="Schmutz J."/>
            <person name="Leebens-Mack J."/>
            <person name="Osbourn A."/>
        </authorList>
    </citation>
    <scope>NUCLEOTIDE SEQUENCE [LARGE SCALE GENOMIC DNA]</scope>
    <source>
        <strain evidence="2">JIC</strain>
    </source>
</reference>
<evidence type="ECO:0000313" key="2">
    <source>
        <dbReference type="EMBL" id="KAK9705173.1"/>
    </source>
</evidence>
<dbReference type="Proteomes" id="UP001443914">
    <property type="component" value="Unassembled WGS sequence"/>
</dbReference>
<evidence type="ECO:0000313" key="3">
    <source>
        <dbReference type="Proteomes" id="UP001443914"/>
    </source>
</evidence>
<name>A0AAW1JKA1_SAPOF</name>